<dbReference type="RefSeq" id="WP_034424697.1">
    <property type="nucleotide sequence ID" value="NZ_CP045798.1"/>
</dbReference>
<dbReference type="EMBL" id="CP045798">
    <property type="protein sequence ID" value="QNB45839.1"/>
    <property type="molecule type" value="Genomic_DNA"/>
</dbReference>
<evidence type="ECO:0008006" key="4">
    <source>
        <dbReference type="Google" id="ProtNLM"/>
    </source>
</evidence>
<gene>
    <name evidence="2" type="ORF">BR63_05630</name>
</gene>
<accession>A0A7G6E185</accession>
<reference evidence="2 3" key="1">
    <citation type="journal article" date="2019" name="Front. Microbiol.">
        <title>Thermoanaerosceptrum fracticalcis gen. nov. sp. nov., a Novel Fumarate-Fermenting Microorganism From a Deep Fractured Carbonate Aquifer of the US Great Basin.</title>
        <authorList>
            <person name="Hamilton-Brehm S.D."/>
            <person name="Stewart L.E."/>
            <person name="Zavarin M."/>
            <person name="Caldwell M."/>
            <person name="Lawson P.A."/>
            <person name="Onstott T.C."/>
            <person name="Grzymski J."/>
            <person name="Neveux I."/>
            <person name="Lollar B.S."/>
            <person name="Russell C.E."/>
            <person name="Moser D.P."/>
        </authorList>
    </citation>
    <scope>NUCLEOTIDE SEQUENCE [LARGE SCALE GENOMIC DNA]</scope>
    <source>
        <strain evidence="2 3">DRI-13</strain>
    </source>
</reference>
<dbReference type="Gene3D" id="2.60.120.260">
    <property type="entry name" value="Galactose-binding domain-like"/>
    <property type="match status" value="1"/>
</dbReference>
<name>A0A7G6E185_THEFR</name>
<dbReference type="OrthoDB" id="1624444at2"/>
<proteinExistence type="predicted"/>
<protein>
    <recommendedName>
        <fullName evidence="4">Sialidase domain-containing protein</fullName>
    </recommendedName>
</protein>
<sequence>MPKQKIQFNVPLRGDLYDFSGGQVDSVHPALLNDNEGKKYKNVSLEEKGTLKVTKGNQTRYATPFDANNPCVGIGAFYKSDGTSRLVMAAGTNLYSDSPHVTTKYDSQADWDSGQKSFFCNTATVPGDLTLIGSIIGGDGDCEDASKWTAVDATLEADTTKKKYDDKSLKITIASGKTTGFAKKAKSSLTVDNTKLHVLSAYVVNGNAGSGIRLVTLDANNAVLKSGTYVTATADFTKVTLKLTAAEVAAAVSFAVQVTGSAGQYAWVDGIILKQITQAEYDNAGYVGPDYDTLEAVNAVQVVTTQADWEAGTRTNINTTGSPGDIRVSDAYPRFSETDTTNADFNGTHYDTQASNDSVILGGGTVTTIDRTTPTTVVASAYDTSGNGGRKLVRLSNGNLIACALEPTVANIRLYKSADNGVTFNQLCYMDYSANFLSVALATNGTWVYVIATADNGAVYFYKIDTNTVTNTNIATNSKVVDSGQSAVGGISITVDSNGYLHAAWSSKNSTYPDSFNIRYSKSTDEGTTWSSPTQVSKHNTSGQDFSNPNVIIQSGVPIIVCKWSATNLIIVIKETGLTSHPSFNWTYKVIYDGTSYTQSNPCAVVDRNVHIHVVWHGTDSTDTGSNHIRYSKSTDGGVTWSAMLKLTSGGGSSAYYEQSFPSITFNNSNHLFVMWQGRNGSTTVQNIKKIKFDGTSWGTIETITNSTGNNIVSVSTIANFNDFLEPLAIWQDNQVNAVKFYGKWTSGSGYLSSGTYTHTVQDISVVTQARSSSIIFNKTTPANTTLTVEVRVSTDGGNTWGNWVAKNSGDSLIPTATVLTNYRLQWRALLSTTDTSVTPSLNDITITIEPIYEASGTWTGSVFNVTDINPASSVISWTANLPSGTSLTVETRGSEDGQSWGAWAAQTSGSTITTLNLYNQARITLNASTDRTLSPTVSDITLKVVQNGKRGVWQSPTIDVSTAQDKASGHVALSSIPGTGGIQVQSRSSADGGATWGPWVNALVDGTLIHTANNHVQIRMILTKDASIQTATVSFDGQPTATVLLSGLTAGGEYFDTTLLDYFIIANGLDIPKKWNGIDAPADLGGSAPRAAYVASHKNRLFAARTGSNPSRLYFSDLLNIDSWPVLNFIDISPNDGDYITGIKPDGDYLVVTKQRSIWLLTGDSVDTFAVRRIHADKGCVAPRSLCSINGAIGFASDDGYYLSDYTTYKLLSERIRKTWDSLNKRRLNQICASFYNHILRIDVPLGDSLRNNFRIEFDTIRNAWKESHLQAASCYTHFREAGQDILLFGHADIGQVSRAEMGYSNGGLPINFGWESKYYHFGAPHHIKRFKSLYIEVVPASSDTTLNVSFAVDGGAYSTPISVVIPGRSDEKVETIRLLPSQVGVVQGHLLGYKLEQSVLNGGVAIQSMHQEYYIKGARPTLTG</sequence>
<feature type="region of interest" description="Disordered" evidence="1">
    <location>
        <begin position="524"/>
        <end position="543"/>
    </location>
</feature>
<evidence type="ECO:0000313" key="3">
    <source>
        <dbReference type="Proteomes" id="UP000515847"/>
    </source>
</evidence>
<dbReference type="Gene3D" id="2.120.10.10">
    <property type="match status" value="1"/>
</dbReference>
<dbReference type="KEGG" id="tfr:BR63_05630"/>
<dbReference type="InterPro" id="IPR036278">
    <property type="entry name" value="Sialidase_sf"/>
</dbReference>
<dbReference type="CDD" id="cd15482">
    <property type="entry name" value="Sialidase_non-viral"/>
    <property type="match status" value="1"/>
</dbReference>
<organism evidence="2 3">
    <name type="scientific">Thermanaerosceptrum fracticalcis</name>
    <dbReference type="NCBI Taxonomy" id="1712410"/>
    <lineage>
        <taxon>Bacteria</taxon>
        <taxon>Bacillati</taxon>
        <taxon>Bacillota</taxon>
        <taxon>Clostridia</taxon>
        <taxon>Eubacteriales</taxon>
        <taxon>Peptococcaceae</taxon>
        <taxon>Thermanaerosceptrum</taxon>
    </lineage>
</organism>
<evidence type="ECO:0000313" key="2">
    <source>
        <dbReference type="EMBL" id="QNB45839.1"/>
    </source>
</evidence>
<keyword evidence="3" id="KW-1185">Reference proteome</keyword>
<evidence type="ECO:0000256" key="1">
    <source>
        <dbReference type="SAM" id="MobiDB-lite"/>
    </source>
</evidence>
<dbReference type="Proteomes" id="UP000515847">
    <property type="component" value="Chromosome"/>
</dbReference>
<dbReference type="SUPFAM" id="SSF50939">
    <property type="entry name" value="Sialidases"/>
    <property type="match status" value="2"/>
</dbReference>